<keyword evidence="1" id="KW-1133">Transmembrane helix</keyword>
<keyword evidence="1" id="KW-0472">Membrane</keyword>
<organism evidence="2 3">
    <name type="scientific">Palleronia pontilimi</name>
    <dbReference type="NCBI Taxonomy" id="1964209"/>
    <lineage>
        <taxon>Bacteria</taxon>
        <taxon>Pseudomonadati</taxon>
        <taxon>Pseudomonadota</taxon>
        <taxon>Alphaproteobacteria</taxon>
        <taxon>Rhodobacterales</taxon>
        <taxon>Roseobacteraceae</taxon>
        <taxon>Palleronia</taxon>
    </lineage>
</organism>
<keyword evidence="1" id="KW-0812">Transmembrane</keyword>
<evidence type="ECO:0000256" key="1">
    <source>
        <dbReference type="SAM" id="Phobius"/>
    </source>
</evidence>
<evidence type="ECO:0000313" key="3">
    <source>
        <dbReference type="Proteomes" id="UP000642488"/>
    </source>
</evidence>
<dbReference type="EMBL" id="JAEKPD010000009">
    <property type="protein sequence ID" value="MBJ3763279.1"/>
    <property type="molecule type" value="Genomic_DNA"/>
</dbReference>
<feature type="transmembrane region" description="Helical" evidence="1">
    <location>
        <begin position="12"/>
        <end position="34"/>
    </location>
</feature>
<dbReference type="AlphaFoldDB" id="A0A934MHF6"/>
<reference evidence="2" key="1">
    <citation type="submission" date="2020-12" db="EMBL/GenBank/DDBJ databases">
        <title>Bacterial taxonomy.</title>
        <authorList>
            <person name="Pan X."/>
        </authorList>
    </citation>
    <scope>NUCLEOTIDE SEQUENCE</scope>
    <source>
        <strain evidence="2">KCTC 52957</strain>
    </source>
</reference>
<evidence type="ECO:0000313" key="2">
    <source>
        <dbReference type="EMBL" id="MBJ3763279.1"/>
    </source>
</evidence>
<proteinExistence type="predicted"/>
<sequence length="66" mass="6920">MPNHGPGKGELVFRLAFSLVGLGVLVVALLVRGIPAGPAFFEVIVLAGGFFGASAIWTLLRLKSRD</sequence>
<keyword evidence="3" id="KW-1185">Reference proteome</keyword>
<protein>
    <submittedName>
        <fullName evidence="2">Uncharacterized protein</fullName>
    </submittedName>
</protein>
<dbReference type="RefSeq" id="WP_198916452.1">
    <property type="nucleotide sequence ID" value="NZ_JAEKPD010000009.1"/>
</dbReference>
<dbReference type="Proteomes" id="UP000642488">
    <property type="component" value="Unassembled WGS sequence"/>
</dbReference>
<feature type="transmembrane region" description="Helical" evidence="1">
    <location>
        <begin position="40"/>
        <end position="60"/>
    </location>
</feature>
<gene>
    <name evidence="2" type="ORF">ILP92_11025</name>
</gene>
<accession>A0A934MHF6</accession>
<comment type="caution">
    <text evidence="2">The sequence shown here is derived from an EMBL/GenBank/DDBJ whole genome shotgun (WGS) entry which is preliminary data.</text>
</comment>
<name>A0A934MHF6_9RHOB</name>